<sequence>MGSARQAIGFFDVDCGVGVYYTATVVWDYATNAPFVGDVPAYNTTMDVDTVCTDVWTSQASYLSNVAYATIEHDAFAEVVVANVCMTAFLNTTDYEASTSVFADCADGSVTYYADWNCSVPVVTATTMDVNVTCDVLHPTPLTPPATLETYQSFIAGCDEGLSLYAMASIPLLDWIATPSDSKDACVSSSLLNPPLSHRSFEWNATYMVLTHPTFTEVVWDGACAPTATSMYVQTDCGDDTFGYFGDALCLLPIALTADVLEMLATTTVACAIPHPTPDAS</sequence>
<dbReference type="EMBL" id="JH767144">
    <property type="protein sequence ID" value="EQC37470.1"/>
    <property type="molecule type" value="Genomic_DNA"/>
</dbReference>
<keyword evidence="2" id="KW-1185">Reference proteome</keyword>
<name>T0QU16_SAPDV</name>
<gene>
    <name evidence="1" type="ORF">SDRG_05073</name>
</gene>
<dbReference type="AlphaFoldDB" id="T0QU16"/>
<dbReference type="RefSeq" id="XP_008608990.1">
    <property type="nucleotide sequence ID" value="XM_008610768.1"/>
</dbReference>
<evidence type="ECO:0000313" key="1">
    <source>
        <dbReference type="EMBL" id="EQC37470.1"/>
    </source>
</evidence>
<dbReference type="GeneID" id="19945800"/>
<reference evidence="1 2" key="1">
    <citation type="submission" date="2012-04" db="EMBL/GenBank/DDBJ databases">
        <title>The Genome Sequence of Saprolegnia declina VS20.</title>
        <authorList>
            <consortium name="The Broad Institute Genome Sequencing Platform"/>
            <person name="Russ C."/>
            <person name="Nusbaum C."/>
            <person name="Tyler B."/>
            <person name="van West P."/>
            <person name="Dieguez-Uribeondo J."/>
            <person name="de Bruijn I."/>
            <person name="Tripathy S."/>
            <person name="Jiang R."/>
            <person name="Young S.K."/>
            <person name="Zeng Q."/>
            <person name="Gargeya S."/>
            <person name="Fitzgerald M."/>
            <person name="Haas B."/>
            <person name="Abouelleil A."/>
            <person name="Alvarado L."/>
            <person name="Arachchi H.M."/>
            <person name="Berlin A."/>
            <person name="Chapman S.B."/>
            <person name="Goldberg J."/>
            <person name="Griggs A."/>
            <person name="Gujja S."/>
            <person name="Hansen M."/>
            <person name="Howarth C."/>
            <person name="Imamovic A."/>
            <person name="Larimer J."/>
            <person name="McCowen C."/>
            <person name="Montmayeur A."/>
            <person name="Murphy C."/>
            <person name="Neiman D."/>
            <person name="Pearson M."/>
            <person name="Priest M."/>
            <person name="Roberts A."/>
            <person name="Saif S."/>
            <person name="Shea T."/>
            <person name="Sisk P."/>
            <person name="Sykes S."/>
            <person name="Wortman J."/>
            <person name="Nusbaum C."/>
            <person name="Birren B."/>
        </authorList>
    </citation>
    <scope>NUCLEOTIDE SEQUENCE [LARGE SCALE GENOMIC DNA]</scope>
    <source>
        <strain evidence="1 2">VS20</strain>
    </source>
</reference>
<accession>T0QU16</accession>
<dbReference type="VEuPathDB" id="FungiDB:SDRG_05073"/>
<proteinExistence type="predicted"/>
<evidence type="ECO:0000313" key="2">
    <source>
        <dbReference type="Proteomes" id="UP000030762"/>
    </source>
</evidence>
<organism evidence="1 2">
    <name type="scientific">Saprolegnia diclina (strain VS20)</name>
    <dbReference type="NCBI Taxonomy" id="1156394"/>
    <lineage>
        <taxon>Eukaryota</taxon>
        <taxon>Sar</taxon>
        <taxon>Stramenopiles</taxon>
        <taxon>Oomycota</taxon>
        <taxon>Saprolegniomycetes</taxon>
        <taxon>Saprolegniales</taxon>
        <taxon>Saprolegniaceae</taxon>
        <taxon>Saprolegnia</taxon>
    </lineage>
</organism>
<dbReference type="InParanoid" id="T0QU16"/>
<protein>
    <submittedName>
        <fullName evidence="1">Uncharacterized protein</fullName>
    </submittedName>
</protein>
<dbReference type="Proteomes" id="UP000030762">
    <property type="component" value="Unassembled WGS sequence"/>
</dbReference>